<dbReference type="GeneID" id="111017893"/>
<dbReference type="InterPro" id="IPR002213">
    <property type="entry name" value="UDP_glucos_trans"/>
</dbReference>
<evidence type="ECO:0000256" key="4">
    <source>
        <dbReference type="RuleBase" id="RU003718"/>
    </source>
</evidence>
<evidence type="ECO:0000256" key="1">
    <source>
        <dbReference type="ARBA" id="ARBA00004721"/>
    </source>
</evidence>
<dbReference type="Proteomes" id="UP000504603">
    <property type="component" value="Unplaced"/>
</dbReference>
<dbReference type="KEGG" id="mcha:111017893"/>
<keyword evidence="3 4" id="KW-0808">Transferase</keyword>
<dbReference type="PANTHER" id="PTHR48045:SF26">
    <property type="entry name" value="UDP-GLYCOSYLTRANSFERASE 74E2-LIKE"/>
    <property type="match status" value="1"/>
</dbReference>
<dbReference type="Gene3D" id="3.40.50.2000">
    <property type="entry name" value="Glycogen Phosphorylase B"/>
    <property type="match status" value="2"/>
</dbReference>
<dbReference type="SUPFAM" id="SSF53756">
    <property type="entry name" value="UDP-Glycosyltransferase/glycogen phosphorylase"/>
    <property type="match status" value="1"/>
</dbReference>
<reference evidence="6" key="1">
    <citation type="submission" date="2025-08" db="UniProtKB">
        <authorList>
            <consortium name="RefSeq"/>
        </authorList>
    </citation>
    <scope>IDENTIFICATION</scope>
    <source>
        <strain evidence="6">OHB3-1</strain>
    </source>
</reference>
<dbReference type="OrthoDB" id="5835829at2759"/>
<sequence length="207" mass="22373">MVAAAVTVADQKTHVLMIENVAEGLKRSGKPFLWVLKDKESGGELPSGFLEDVEGRGLVVSWCAQEQVLKHEAVGCFLTHCGWNSTLETIVAGVPVIAFPEWTDQPTIAKFLTDVFKVGVRTRKGDDGVVSSEEVERCIREITDGPAAEAIAKRAVELKEAAKRAVEDGGSSHRNLDMFIADITGKEIEGLTSKKDHAIAKMVAVSE</sequence>
<evidence type="ECO:0000256" key="2">
    <source>
        <dbReference type="ARBA" id="ARBA00009995"/>
    </source>
</evidence>
<comment type="similarity">
    <text evidence="2 4">Belongs to the UDP-glycosyltransferase family.</text>
</comment>
<dbReference type="CDD" id="cd03784">
    <property type="entry name" value="GT1_Gtf-like"/>
    <property type="match status" value="1"/>
</dbReference>
<organism evidence="5 6">
    <name type="scientific">Momordica charantia</name>
    <name type="common">Bitter gourd</name>
    <name type="synonym">Balsam pear</name>
    <dbReference type="NCBI Taxonomy" id="3673"/>
    <lineage>
        <taxon>Eukaryota</taxon>
        <taxon>Viridiplantae</taxon>
        <taxon>Streptophyta</taxon>
        <taxon>Embryophyta</taxon>
        <taxon>Tracheophyta</taxon>
        <taxon>Spermatophyta</taxon>
        <taxon>Magnoliopsida</taxon>
        <taxon>eudicotyledons</taxon>
        <taxon>Gunneridae</taxon>
        <taxon>Pentapetalae</taxon>
        <taxon>rosids</taxon>
        <taxon>fabids</taxon>
        <taxon>Cucurbitales</taxon>
        <taxon>Cucurbitaceae</taxon>
        <taxon>Momordiceae</taxon>
        <taxon>Momordica</taxon>
    </lineage>
</organism>
<dbReference type="InterPro" id="IPR035595">
    <property type="entry name" value="UDP_glycos_trans_CS"/>
</dbReference>
<dbReference type="PROSITE" id="PS00375">
    <property type="entry name" value="UDPGT"/>
    <property type="match status" value="1"/>
</dbReference>
<evidence type="ECO:0000256" key="3">
    <source>
        <dbReference type="ARBA" id="ARBA00022679"/>
    </source>
</evidence>
<dbReference type="Pfam" id="PF00201">
    <property type="entry name" value="UDPGT"/>
    <property type="match status" value="1"/>
</dbReference>
<comment type="pathway">
    <text evidence="1">Secondary metabolite biosynthesis; terpenoid biosynthesis.</text>
</comment>
<dbReference type="GO" id="GO:0008194">
    <property type="term" value="F:UDP-glycosyltransferase activity"/>
    <property type="evidence" value="ECO:0007669"/>
    <property type="project" value="InterPro"/>
</dbReference>
<accession>A0A6J1D8H3</accession>
<proteinExistence type="inferred from homology"/>
<dbReference type="AlphaFoldDB" id="A0A6J1D8H3"/>
<gene>
    <name evidence="6" type="primary">LOC111017893</name>
</gene>
<evidence type="ECO:0000313" key="5">
    <source>
        <dbReference type="Proteomes" id="UP000504603"/>
    </source>
</evidence>
<protein>
    <submittedName>
        <fullName evidence="6">UDP-glycosyltransferase 84B1-like</fullName>
    </submittedName>
</protein>
<name>A0A6J1D8H3_MOMCH</name>
<keyword evidence="5" id="KW-1185">Reference proteome</keyword>
<dbReference type="RefSeq" id="XP_022149476.1">
    <property type="nucleotide sequence ID" value="XM_022293784.1"/>
</dbReference>
<keyword evidence="4" id="KW-0328">Glycosyltransferase</keyword>
<dbReference type="PANTHER" id="PTHR48045">
    <property type="entry name" value="UDP-GLYCOSYLTRANSFERASE 72B1"/>
    <property type="match status" value="1"/>
</dbReference>
<evidence type="ECO:0000313" key="6">
    <source>
        <dbReference type="RefSeq" id="XP_022149476.1"/>
    </source>
</evidence>